<proteinExistence type="predicted"/>
<dbReference type="PANTHER" id="PTHR10963">
    <property type="entry name" value="GLYCOSYL HYDROLASE-RELATED"/>
    <property type="match status" value="1"/>
</dbReference>
<dbReference type="AlphaFoldDB" id="A0A818NNJ8"/>
<dbReference type="GO" id="GO:0005975">
    <property type="term" value="P:carbohydrate metabolic process"/>
    <property type="evidence" value="ECO:0007669"/>
    <property type="project" value="InterPro"/>
</dbReference>
<reference evidence="2" key="1">
    <citation type="submission" date="2021-02" db="EMBL/GenBank/DDBJ databases">
        <authorList>
            <person name="Nowell W R."/>
        </authorList>
    </citation>
    <scope>NUCLEOTIDE SEQUENCE</scope>
</reference>
<evidence type="ECO:0000313" key="2">
    <source>
        <dbReference type="EMBL" id="CAF3610306.1"/>
    </source>
</evidence>
<dbReference type="CDD" id="cd00413">
    <property type="entry name" value="Glyco_hydrolase_16"/>
    <property type="match status" value="1"/>
</dbReference>
<gene>
    <name evidence="2" type="ORF">GRG538_LOCUS23141</name>
    <name evidence="3" type="ORF">QYT958_LOCUS4001</name>
</gene>
<evidence type="ECO:0000313" key="3">
    <source>
        <dbReference type="EMBL" id="CAF4492790.1"/>
    </source>
</evidence>
<dbReference type="InterPro" id="IPR000757">
    <property type="entry name" value="Beta-glucanase-like"/>
</dbReference>
<dbReference type="EMBL" id="CAJNYT010003887">
    <property type="protein sequence ID" value="CAF3610306.1"/>
    <property type="molecule type" value="Genomic_DNA"/>
</dbReference>
<accession>A0A818NNJ8</accession>
<dbReference type="Proteomes" id="UP000663872">
    <property type="component" value="Unassembled WGS sequence"/>
</dbReference>
<evidence type="ECO:0000313" key="4">
    <source>
        <dbReference type="Proteomes" id="UP000663872"/>
    </source>
</evidence>
<feature type="domain" description="GH16" evidence="1">
    <location>
        <begin position="1"/>
        <end position="230"/>
    </location>
</feature>
<dbReference type="GO" id="GO:0004553">
    <property type="term" value="F:hydrolase activity, hydrolyzing O-glycosyl compounds"/>
    <property type="evidence" value="ECO:0007669"/>
    <property type="project" value="InterPro"/>
</dbReference>
<dbReference type="SUPFAM" id="SSF49899">
    <property type="entry name" value="Concanavalin A-like lectins/glucanases"/>
    <property type="match status" value="1"/>
</dbReference>
<sequence length="263" mass="29288">MPTTNLTGWTLAFSDDFLGSSLSYPSWFKYGGTLWDGSHVIVAAGLLELQSYQDPNFNNTWKSGGVSTIQGYGSNSTYGKYLARQRVDPGYGISAIALLWPSDNSWPPEIDFYEDGGGSVFDNGVRDSTSATFHFNSYNNQTTQYLRNVNFTQWHTMGVEWTPGKLVYTIDDQIWGTVQSNDVPNISMGLALQTQAGTASSNWNPIPNNSTPSMVTMQIDWVVIYAWNPQQTSSVNFGDTVHRNNAIILYFIFLVATHRTKVV</sequence>
<evidence type="ECO:0000259" key="1">
    <source>
        <dbReference type="PROSITE" id="PS51762"/>
    </source>
</evidence>
<organism evidence="2 4">
    <name type="scientific">Rotaria socialis</name>
    <dbReference type="NCBI Taxonomy" id="392032"/>
    <lineage>
        <taxon>Eukaryota</taxon>
        <taxon>Metazoa</taxon>
        <taxon>Spiralia</taxon>
        <taxon>Gnathifera</taxon>
        <taxon>Rotifera</taxon>
        <taxon>Eurotatoria</taxon>
        <taxon>Bdelloidea</taxon>
        <taxon>Philodinida</taxon>
        <taxon>Philodinidae</taxon>
        <taxon>Rotaria</taxon>
    </lineage>
</organism>
<dbReference type="Pfam" id="PF00722">
    <property type="entry name" value="Glyco_hydro_16"/>
    <property type="match status" value="1"/>
</dbReference>
<dbReference type="PANTHER" id="PTHR10963:SF60">
    <property type="entry name" value="GRAM-NEGATIVE BACTERIA-BINDING PROTEIN 1-RELATED"/>
    <property type="match status" value="1"/>
</dbReference>
<dbReference type="EMBL" id="CAJOBR010000296">
    <property type="protein sequence ID" value="CAF4492790.1"/>
    <property type="molecule type" value="Genomic_DNA"/>
</dbReference>
<dbReference type="PROSITE" id="PS51762">
    <property type="entry name" value="GH16_2"/>
    <property type="match status" value="1"/>
</dbReference>
<comment type="caution">
    <text evidence="2">The sequence shown here is derived from an EMBL/GenBank/DDBJ whole genome shotgun (WGS) entry which is preliminary data.</text>
</comment>
<dbReference type="Gene3D" id="2.60.120.200">
    <property type="match status" value="1"/>
</dbReference>
<name>A0A818NNJ8_9BILA</name>
<dbReference type="InterPro" id="IPR050546">
    <property type="entry name" value="Glycosyl_Hydrlase_16"/>
</dbReference>
<dbReference type="Proteomes" id="UP000663848">
    <property type="component" value="Unassembled WGS sequence"/>
</dbReference>
<dbReference type="InterPro" id="IPR013320">
    <property type="entry name" value="ConA-like_dom_sf"/>
</dbReference>
<protein>
    <recommendedName>
        <fullName evidence="1">GH16 domain-containing protein</fullName>
    </recommendedName>
</protein>